<name>A0A9D4Z3G7_CHLVU</name>
<feature type="compositionally biased region" description="Low complexity" evidence="6">
    <location>
        <begin position="154"/>
        <end position="174"/>
    </location>
</feature>
<keyword evidence="9" id="KW-1185">Reference proteome</keyword>
<evidence type="ECO:0000256" key="6">
    <source>
        <dbReference type="SAM" id="MobiDB-lite"/>
    </source>
</evidence>
<feature type="compositionally biased region" description="Low complexity" evidence="6">
    <location>
        <begin position="330"/>
        <end position="350"/>
    </location>
</feature>
<dbReference type="InterPro" id="IPR016177">
    <property type="entry name" value="DNA-bd_dom_sf"/>
</dbReference>
<feature type="compositionally biased region" description="Polar residues" evidence="6">
    <location>
        <begin position="362"/>
        <end position="375"/>
    </location>
</feature>
<dbReference type="Gene3D" id="3.30.730.10">
    <property type="entry name" value="AP2/ERF domain"/>
    <property type="match status" value="1"/>
</dbReference>
<feature type="compositionally biased region" description="Polar residues" evidence="6">
    <location>
        <begin position="435"/>
        <end position="447"/>
    </location>
</feature>
<protein>
    <recommendedName>
        <fullName evidence="7">AP2/ERF domain-containing protein</fullName>
    </recommendedName>
</protein>
<dbReference type="InterPro" id="IPR001471">
    <property type="entry name" value="AP2/ERF_dom"/>
</dbReference>
<evidence type="ECO:0000256" key="4">
    <source>
        <dbReference type="ARBA" id="ARBA00023163"/>
    </source>
</evidence>
<feature type="compositionally biased region" description="Low complexity" evidence="6">
    <location>
        <begin position="474"/>
        <end position="503"/>
    </location>
</feature>
<feature type="compositionally biased region" description="Polar residues" evidence="6">
    <location>
        <begin position="71"/>
        <end position="80"/>
    </location>
</feature>
<evidence type="ECO:0000313" key="8">
    <source>
        <dbReference type="EMBL" id="KAI3438896.1"/>
    </source>
</evidence>
<dbReference type="GO" id="GO:0003677">
    <property type="term" value="F:DNA binding"/>
    <property type="evidence" value="ECO:0007669"/>
    <property type="project" value="UniProtKB-KW"/>
</dbReference>
<feature type="region of interest" description="Disordered" evidence="6">
    <location>
        <begin position="595"/>
        <end position="617"/>
    </location>
</feature>
<feature type="region of interest" description="Disordered" evidence="6">
    <location>
        <begin position="431"/>
        <end position="450"/>
    </location>
</feature>
<feature type="region of interest" description="Disordered" evidence="6">
    <location>
        <begin position="467"/>
        <end position="511"/>
    </location>
</feature>
<dbReference type="Proteomes" id="UP001055712">
    <property type="component" value="Unassembled WGS sequence"/>
</dbReference>
<dbReference type="GO" id="GO:0005634">
    <property type="term" value="C:nucleus"/>
    <property type="evidence" value="ECO:0007669"/>
    <property type="project" value="UniProtKB-SubCell"/>
</dbReference>
<feature type="compositionally biased region" description="Polar residues" evidence="6">
    <location>
        <begin position="202"/>
        <end position="215"/>
    </location>
</feature>
<evidence type="ECO:0000256" key="1">
    <source>
        <dbReference type="ARBA" id="ARBA00004123"/>
    </source>
</evidence>
<dbReference type="OrthoDB" id="10691008at2759"/>
<evidence type="ECO:0000256" key="2">
    <source>
        <dbReference type="ARBA" id="ARBA00023015"/>
    </source>
</evidence>
<evidence type="ECO:0000256" key="3">
    <source>
        <dbReference type="ARBA" id="ARBA00023125"/>
    </source>
</evidence>
<dbReference type="EMBL" id="SIDB01000001">
    <property type="protein sequence ID" value="KAI3438896.1"/>
    <property type="molecule type" value="Genomic_DNA"/>
</dbReference>
<feature type="region of interest" description="Disordered" evidence="6">
    <location>
        <begin position="670"/>
        <end position="725"/>
    </location>
</feature>
<keyword evidence="5" id="KW-0539">Nucleus</keyword>
<feature type="compositionally biased region" description="Low complexity" evidence="6">
    <location>
        <begin position="125"/>
        <end position="146"/>
    </location>
</feature>
<feature type="domain" description="AP2/ERF" evidence="7">
    <location>
        <begin position="736"/>
        <end position="800"/>
    </location>
</feature>
<keyword evidence="4" id="KW-0804">Transcription</keyword>
<feature type="compositionally biased region" description="Basic and acidic residues" evidence="6">
    <location>
        <begin position="705"/>
        <end position="716"/>
    </location>
</feature>
<reference evidence="8" key="2">
    <citation type="submission" date="2020-11" db="EMBL/GenBank/DDBJ databases">
        <authorList>
            <person name="Cecchin M."/>
            <person name="Marcolungo L."/>
            <person name="Rossato M."/>
            <person name="Girolomoni L."/>
            <person name="Cosentino E."/>
            <person name="Cuine S."/>
            <person name="Li-Beisson Y."/>
            <person name="Delledonne M."/>
            <person name="Ballottari M."/>
        </authorList>
    </citation>
    <scope>NUCLEOTIDE SEQUENCE</scope>
    <source>
        <strain evidence="8">211/11P</strain>
        <tissue evidence="8">Whole cell</tissue>
    </source>
</reference>
<evidence type="ECO:0000259" key="7">
    <source>
        <dbReference type="PROSITE" id="PS51032"/>
    </source>
</evidence>
<dbReference type="GO" id="GO:0003700">
    <property type="term" value="F:DNA-binding transcription factor activity"/>
    <property type="evidence" value="ECO:0007669"/>
    <property type="project" value="InterPro"/>
</dbReference>
<organism evidence="8 9">
    <name type="scientific">Chlorella vulgaris</name>
    <name type="common">Green alga</name>
    <dbReference type="NCBI Taxonomy" id="3077"/>
    <lineage>
        <taxon>Eukaryota</taxon>
        <taxon>Viridiplantae</taxon>
        <taxon>Chlorophyta</taxon>
        <taxon>core chlorophytes</taxon>
        <taxon>Trebouxiophyceae</taxon>
        <taxon>Chlorellales</taxon>
        <taxon>Chlorellaceae</taxon>
        <taxon>Chlorella clade</taxon>
        <taxon>Chlorella</taxon>
    </lineage>
</organism>
<evidence type="ECO:0000256" key="5">
    <source>
        <dbReference type="ARBA" id="ARBA00023242"/>
    </source>
</evidence>
<dbReference type="PROSITE" id="PS51032">
    <property type="entry name" value="AP2_ERF"/>
    <property type="match status" value="1"/>
</dbReference>
<sequence>MCKYPAPAAVKRAAGTDTELVDLVDLADEEQQRSSGGMGSGGSKALDDMQWGKWDPNFCVELSGSPAAVSSPAQQRQTASGEHEPQWEAGGARAGSKVPAAKRKRFDGNEHAGSQVPLEVQGSRSSAETAVAAQAAAQVALASSDSVRSKASEQQQQRQPPERQGQQQQPQDEGPAGKRVRGMAQAQAVGGQAAVPSASSGTLSREVQWQPNAAPTTLPLPVHIDEALRKRKRDPAPSPPSQPLPAQQQPTVQGGAPQPTVQLSPVGRQATPAASGHPVRQGLQVTPVAAALSAHKATPRSATEGSQPRLPKQASLRLPPRRSPVDKQLSASSRSDGAGAAAGCAATSPGQTSKPAQPAAAVQTSPASGSASDLPSHQLPLLPPKALTLPSRRPPLPPAPTAAMKSSPVPYVQQWAGAATAVAALAEPGFASVPEVSTRQGKALSSSRPEDWQLAHAAFLALAIDGSKQERSQHQAQHAAKQPKPQDVQQQQPAGQQSRQLSQPPAWAQRARQGVLDLTPAVLRAASKCQPAGQERWAQPARPAVPGWLAYRVASQLPAAPSCCCAGDLLHSAAGALRAAPLPVLGATLAAEPGPKLHPGSLSEGGSSSSKGRQPAAMGWGQVAARLLAAASDQGPQLGLGDRCKAFYEQPAAVFSADLRQRLATELGHLPRGSAATGDRSTAQQHTARAGKRSMAGPSLQPSRFAERGGDAARAEESDDCDDGSGAAQRKFFQTEYRGVRCAVTVDKERRYQSSVWLNNAQLWLGTYDTIEQAARAVDLVAAYRWLSGGMKSEPIFHLPHANYLQDADLARELTALPDVKALKAHIQSVCNASSSRGGHRPGAR</sequence>
<keyword evidence="2" id="KW-0805">Transcription regulation</keyword>
<comment type="subcellular location">
    <subcellularLocation>
        <location evidence="1">Nucleus</location>
    </subcellularLocation>
</comment>
<feature type="region of interest" description="Disordered" evidence="6">
    <location>
        <begin position="26"/>
        <end position="49"/>
    </location>
</feature>
<dbReference type="InterPro" id="IPR036955">
    <property type="entry name" value="AP2/ERF_dom_sf"/>
</dbReference>
<dbReference type="AlphaFoldDB" id="A0A9D4Z3G7"/>
<keyword evidence="3" id="KW-0238">DNA-binding</keyword>
<reference evidence="8" key="1">
    <citation type="journal article" date="2019" name="Plant J.">
        <title>Chlorella vulgaris genome assembly and annotation reveals the molecular basis for metabolic acclimation to high light conditions.</title>
        <authorList>
            <person name="Cecchin M."/>
            <person name="Marcolungo L."/>
            <person name="Rossato M."/>
            <person name="Girolomoni L."/>
            <person name="Cosentino E."/>
            <person name="Cuine S."/>
            <person name="Li-Beisson Y."/>
            <person name="Delledonne M."/>
            <person name="Ballottari M."/>
        </authorList>
    </citation>
    <scope>NUCLEOTIDE SEQUENCE</scope>
    <source>
        <strain evidence="8">211/11P</strain>
    </source>
</reference>
<comment type="caution">
    <text evidence="8">The sequence shown here is derived from an EMBL/GenBank/DDBJ whole genome shotgun (WGS) entry which is preliminary data.</text>
</comment>
<accession>A0A9D4Z3G7</accession>
<proteinExistence type="predicted"/>
<feature type="compositionally biased region" description="Low complexity" evidence="6">
    <location>
        <begin position="184"/>
        <end position="201"/>
    </location>
</feature>
<feature type="compositionally biased region" description="Low complexity" evidence="6">
    <location>
        <begin position="600"/>
        <end position="612"/>
    </location>
</feature>
<gene>
    <name evidence="8" type="ORF">D9Q98_001311</name>
</gene>
<feature type="region of interest" description="Disordered" evidence="6">
    <location>
        <begin position="63"/>
        <end position="406"/>
    </location>
</feature>
<dbReference type="SUPFAM" id="SSF54171">
    <property type="entry name" value="DNA-binding domain"/>
    <property type="match status" value="1"/>
</dbReference>
<evidence type="ECO:0000313" key="9">
    <source>
        <dbReference type="Proteomes" id="UP001055712"/>
    </source>
</evidence>